<dbReference type="Proteomes" id="UP001165135">
    <property type="component" value="Unassembled WGS sequence"/>
</dbReference>
<dbReference type="RefSeq" id="WP_285621931.1">
    <property type="nucleotide sequence ID" value="NZ_BSTJ01000003.1"/>
</dbReference>
<keyword evidence="2" id="KW-0472">Membrane</keyword>
<protein>
    <recommendedName>
        <fullName evidence="6">DUF916 domain-containing protein</fullName>
    </recommendedName>
</protein>
<feature type="transmembrane region" description="Helical" evidence="2">
    <location>
        <begin position="306"/>
        <end position="326"/>
    </location>
</feature>
<evidence type="ECO:0000313" key="4">
    <source>
        <dbReference type="EMBL" id="GLY75226.1"/>
    </source>
</evidence>
<comment type="caution">
    <text evidence="4">The sequence shown here is derived from an EMBL/GenBank/DDBJ whole genome shotgun (WGS) entry which is preliminary data.</text>
</comment>
<sequence length="355" mass="36566">MHLPRPRTTSAAGALARAAVVTLLAALGLLGAGAGPAVAADGDVPWTVGTAAGAFGSDRPNYSYTLDPGGRLQDGLVVTNHGTTPLRLAVYAADGFTTKAGRFDLVTKGAKSTGVGAWVHPDRPELTIRPGESVQVPFTVALPDDAAPGDHMGGIVTSLTRAGTADSAKVDRRVGIRIRLRVGGPLKPSLSVERPHVRYSGTLNPFGKGETTVTYTIHNTGNAILTARQAVSVSGPLGGPGVRAGGIGDSPQLLPGDTWKVSVPVRGVAPALRLTGTVTVTPLLADAAGSIAPLAAVRATTRAWNVSWALLLLLVLCAMIAAGLAFRRRRTRRRLDAGGPEPAEEELREPETSGH</sequence>
<feature type="signal peptide" evidence="3">
    <location>
        <begin position="1"/>
        <end position="39"/>
    </location>
</feature>
<gene>
    <name evidence="4" type="ORF">Airi01_034930</name>
</gene>
<feature type="chain" id="PRO_5040733714" description="DUF916 domain-containing protein" evidence="3">
    <location>
        <begin position="40"/>
        <end position="355"/>
    </location>
</feature>
<proteinExistence type="predicted"/>
<feature type="region of interest" description="Disordered" evidence="1">
    <location>
        <begin position="336"/>
        <end position="355"/>
    </location>
</feature>
<keyword evidence="2" id="KW-1133">Transmembrane helix</keyword>
<name>A0A9W6RFM8_9ACTN</name>
<evidence type="ECO:0000313" key="5">
    <source>
        <dbReference type="Proteomes" id="UP001165135"/>
    </source>
</evidence>
<reference evidence="4" key="1">
    <citation type="submission" date="2023-03" db="EMBL/GenBank/DDBJ databases">
        <title>Actinoallomurus iriomotensis NBRC 103681.</title>
        <authorList>
            <person name="Ichikawa N."/>
            <person name="Sato H."/>
            <person name="Tonouchi N."/>
        </authorList>
    </citation>
    <scope>NUCLEOTIDE SEQUENCE</scope>
    <source>
        <strain evidence="4">NBRC 103681</strain>
    </source>
</reference>
<evidence type="ECO:0000256" key="3">
    <source>
        <dbReference type="SAM" id="SignalP"/>
    </source>
</evidence>
<evidence type="ECO:0008006" key="6">
    <source>
        <dbReference type="Google" id="ProtNLM"/>
    </source>
</evidence>
<evidence type="ECO:0000256" key="2">
    <source>
        <dbReference type="SAM" id="Phobius"/>
    </source>
</evidence>
<dbReference type="EMBL" id="BSTJ01000003">
    <property type="protein sequence ID" value="GLY75226.1"/>
    <property type="molecule type" value="Genomic_DNA"/>
</dbReference>
<dbReference type="AlphaFoldDB" id="A0A9W6RFM8"/>
<accession>A0A9W6RFM8</accession>
<keyword evidence="3" id="KW-0732">Signal</keyword>
<evidence type="ECO:0000256" key="1">
    <source>
        <dbReference type="SAM" id="MobiDB-lite"/>
    </source>
</evidence>
<organism evidence="4 5">
    <name type="scientific">Actinoallomurus iriomotensis</name>
    <dbReference type="NCBI Taxonomy" id="478107"/>
    <lineage>
        <taxon>Bacteria</taxon>
        <taxon>Bacillati</taxon>
        <taxon>Actinomycetota</taxon>
        <taxon>Actinomycetes</taxon>
        <taxon>Streptosporangiales</taxon>
        <taxon>Thermomonosporaceae</taxon>
        <taxon>Actinoallomurus</taxon>
    </lineage>
</organism>
<keyword evidence="2" id="KW-0812">Transmembrane</keyword>